<evidence type="ECO:0000256" key="1">
    <source>
        <dbReference type="ARBA" id="ARBA00022614"/>
    </source>
</evidence>
<dbReference type="InterPro" id="IPR036390">
    <property type="entry name" value="WH_DNA-bd_sf"/>
</dbReference>
<dbReference type="Pfam" id="PF01582">
    <property type="entry name" value="TIR"/>
    <property type="match status" value="2"/>
</dbReference>
<dbReference type="SMART" id="SM00369">
    <property type="entry name" value="LRR_TYP"/>
    <property type="match status" value="7"/>
</dbReference>
<feature type="domain" description="TIR" evidence="5">
    <location>
        <begin position="154"/>
        <end position="319"/>
    </location>
</feature>
<evidence type="ECO:0000256" key="2">
    <source>
        <dbReference type="ARBA" id="ARBA00022737"/>
    </source>
</evidence>
<dbReference type="PANTHER" id="PTHR11017">
    <property type="entry name" value="LEUCINE-RICH REPEAT-CONTAINING PROTEIN"/>
    <property type="match status" value="1"/>
</dbReference>
<gene>
    <name evidence="6" type="ORF">OSB04_018020</name>
</gene>
<evidence type="ECO:0000256" key="4">
    <source>
        <dbReference type="ARBA" id="ARBA00023027"/>
    </source>
</evidence>
<dbReference type="Gene3D" id="3.40.50.300">
    <property type="entry name" value="P-loop containing nucleotide triphosphate hydrolases"/>
    <property type="match status" value="2"/>
</dbReference>
<dbReference type="SUPFAM" id="SSF52058">
    <property type="entry name" value="L domain-like"/>
    <property type="match status" value="4"/>
</dbReference>
<dbReference type="PANTHER" id="PTHR11017:SF544">
    <property type="entry name" value="ADP-RIBOSYL CYCLASE_CYCLIC ADP-RIBOSE HYDROLASE"/>
    <property type="match status" value="1"/>
</dbReference>
<dbReference type="PRINTS" id="PR00364">
    <property type="entry name" value="DISEASERSIST"/>
</dbReference>
<dbReference type="Gene3D" id="3.40.50.10140">
    <property type="entry name" value="Toll/interleukin-1 receptor homology (TIR) domain"/>
    <property type="match status" value="2"/>
</dbReference>
<dbReference type="SMART" id="SM00255">
    <property type="entry name" value="TIR"/>
    <property type="match status" value="2"/>
</dbReference>
<dbReference type="Pfam" id="PF07725">
    <property type="entry name" value="LRR_3"/>
    <property type="match status" value="1"/>
</dbReference>
<dbReference type="GO" id="GO:0043531">
    <property type="term" value="F:ADP binding"/>
    <property type="evidence" value="ECO:0007669"/>
    <property type="project" value="InterPro"/>
</dbReference>
<dbReference type="InterPro" id="IPR035897">
    <property type="entry name" value="Toll_tir_struct_dom_sf"/>
</dbReference>
<dbReference type="SUPFAM" id="SSF52200">
    <property type="entry name" value="Toll/Interleukin receptor TIR domain"/>
    <property type="match status" value="2"/>
</dbReference>
<feature type="domain" description="TIR" evidence="5">
    <location>
        <begin position="912"/>
        <end position="1076"/>
    </location>
</feature>
<keyword evidence="2" id="KW-0677">Repeat</keyword>
<reference evidence="6" key="1">
    <citation type="submission" date="2023-03" db="EMBL/GenBank/DDBJ databases">
        <title>Chromosome-scale reference genome and RAD-based genetic map of yellow starthistle (Centaurea solstitialis) reveal putative structural variation and QTLs associated with invader traits.</title>
        <authorList>
            <person name="Reatini B."/>
            <person name="Cang F.A."/>
            <person name="Jiang Q."/>
            <person name="Mckibben M.T.W."/>
            <person name="Barker M.S."/>
            <person name="Rieseberg L.H."/>
            <person name="Dlugosch K.M."/>
        </authorList>
    </citation>
    <scope>NUCLEOTIDE SEQUENCE</scope>
    <source>
        <strain evidence="6">CAN-66</strain>
        <tissue evidence="6">Leaf</tissue>
    </source>
</reference>
<comment type="caution">
    <text evidence="6">The sequence shown here is derived from an EMBL/GenBank/DDBJ whole genome shotgun (WGS) entry which is preliminary data.</text>
</comment>
<dbReference type="InterPro" id="IPR058192">
    <property type="entry name" value="WHD_ROQ1-like"/>
</dbReference>
<dbReference type="EMBL" id="JARYMX010000004">
    <property type="protein sequence ID" value="KAJ9553975.1"/>
    <property type="molecule type" value="Genomic_DNA"/>
</dbReference>
<protein>
    <recommendedName>
        <fullName evidence="5">TIR domain-containing protein</fullName>
    </recommendedName>
</protein>
<name>A0AA38TFU3_9ASTR</name>
<dbReference type="InterPro" id="IPR000157">
    <property type="entry name" value="TIR_dom"/>
</dbReference>
<dbReference type="InterPro" id="IPR027417">
    <property type="entry name" value="P-loop_NTPase"/>
</dbReference>
<dbReference type="InterPro" id="IPR044974">
    <property type="entry name" value="Disease_R_plants"/>
</dbReference>
<dbReference type="InterPro" id="IPR011713">
    <property type="entry name" value="Leu-rich_rpt_3"/>
</dbReference>
<dbReference type="InterPro" id="IPR032675">
    <property type="entry name" value="LRR_dom_sf"/>
</dbReference>
<evidence type="ECO:0000313" key="6">
    <source>
        <dbReference type="EMBL" id="KAJ9553975.1"/>
    </source>
</evidence>
<dbReference type="InterPro" id="IPR002182">
    <property type="entry name" value="NB-ARC"/>
</dbReference>
<dbReference type="SUPFAM" id="SSF46785">
    <property type="entry name" value="Winged helix' DNA-binding domain"/>
    <property type="match status" value="1"/>
</dbReference>
<evidence type="ECO:0000313" key="7">
    <source>
        <dbReference type="Proteomes" id="UP001172457"/>
    </source>
</evidence>
<dbReference type="Gene3D" id="3.80.10.10">
    <property type="entry name" value="Ribonuclease Inhibitor"/>
    <property type="match status" value="6"/>
</dbReference>
<evidence type="ECO:0000259" key="5">
    <source>
        <dbReference type="PROSITE" id="PS50104"/>
    </source>
</evidence>
<dbReference type="PROSITE" id="PS50104">
    <property type="entry name" value="TIR"/>
    <property type="match status" value="2"/>
</dbReference>
<sequence>MVSFVCDLTESCDFFARALSSTLRVTIPALIHTLEINMNCLAARFMATHGFAALSKCICSEWTQQVQDMLYAKKFEDIAFRDKDYNNGAVEYYSKNEDRTKLTELAAVVVGWLTIFGCILSKDDYDGRKMLKHDPLFIPAMASSSNSSIHKTSFRYDVFLSFRGEDTRTNFVDHLYHALKQENIETYKDDENLERGKKITMELIQAIEDSRFHVIVFSKNNASSSWCLDELVKIMECQNTKTGQIVYPIFYDVEPTQVRKQGGEFGKAFSKHENDEVAEKWRKALVKATSFSGWDLSTTANGHEVDFIKLVVKDISSKLPVVFAAENLVGMRTRVNDVISSLNAARYKVCMIGIWGMGGGGKTTLARAVFDQICSQFKGSSFVENVRESSTNPLLGLKSLQQQVLRDVFKRQDIFINGVLDGQKEMKTKMHGIEVLVVLDDVDHINQLKALAGERNWFKKGSVIIITTRDEQVLRSHDVELIQVNLLSNKEALSLFYMNAFGTEIPVQGYEALSREVVSYAAGLPLTITVLGSHLRGRSTRGWKGVLESLKRMPKKEVVDILELSYTSLEDDVKEIFLDVACMWVYIPIDDVVLLLESCGHFEARCGLDVLKEKSLITISNDGEKVVMHDQIVEMGRNIVRRPHRKEPHKHSHLWKTLEIEHVLANDLILKKLKYLQFRNSKLKTLDLGMTPNLKELWLSRCRDLAELLFPLQCLQLTYIHLSHTKLRTLDLRGAPNLEGLKILCHDDLAELYIPAKWPKLKSFNLKDSKLTTLDLQEAQNLEKLVVRGCDSLEELHIHSNCLKLESIDIMGVKLRTFDLALTPNLKRLRLTECSHLVELQAPEDIGLLKCIEELNIAECTVLRDIPNSICKMKRLECFHLRNCVAVEKLPEELGRLECLKVLNIQGTNIRHLPQSIFELQGEDTRNTFVGHLYNALQHKGIHTYKDNERLQKGKRISDELIKSIQDSRFHIIVFSKNYASSSWCLEELVQIIECQKTAEQTAYPIFFDVEPSEVRKQTGEFGQVFAKHEKEEAVGKWRKALEEAANLAGWELKNTVDGHEAKFIQKIVEEISLEIRSINFSVDEKLIGMEARIRDVVSSLELGVDDVRMMGIKGMGGGGKTTLAKAVFDHISYRFEGSSFVENIRENSNPNFSGLKKLQKQVLRDVLNDQSIKISNVHDGKKTMKKMMCCRKVLVVLDDVDHIEQLKALAEELNWFNGGSRIIITTRDEQVLVAHRTSLIRDVNLLSHEEAICLFSRHAFGRQSPIQDYKELSEQVVGYAAGLPLTITVLGSFFCGKDELEWKDAIERLKTIPLKESLEKLELSYIGLEEDYKEIFLDVACIMKGWTKAEAIRVLESCGFHARNGLRVLEQKSLITISKYGRLNMHDRIEEMGKYIVRRKLEEPNKHSRLWIEEEIKDVLVSNQGTNEIIRCIKLITCELDPQIVMEGLENMKKLRFLQVHHEGVHRTYSNWKFDEVCPYFPNALRCLRWTWFPFGSLPKSFQANNLVELKMDHSKIVQLWKGRDKKVLNKLRFLNLNYSDIKNLDLGLTPNLETLSLDGCHGLVELHIPLECSNLKSLDLNYAKLTTLDLRRTPNLERLSLVKCVDLVQLHMAIECSKLKSLDLSHTKLTTLDLRWTSNLERLSLVKCVDLVQLHMAVEFPKLKSLELSHTKLTTLDLRLTSNLEALTLVECDDLVQLHIAVECLKLKFIDINCSKLRTLDIRGTLNLETLNVFKCVDLVELDIPVECLKLESILINASKLRTLDLRETPNLKRLSIVKCVDLVELYNPFECLKLESIYIDGSKLRKLDLRGTPNLIMLRVTECIDLVELYIPVECLKLKSIYIDGSKLMKLDLRGTPNLKRLRVVECVDLVELYIPVEGLKLKSIYIDSSKLRTLDLRKAPNLETLSVGGCYNLVELRIHVECLKLESIDIMGAKLRTFDLGLTSNLIELSLTKCYSLVELHAPFGCLKKLADLDLSGCLRFKSFSFYKIYESNEVGSLSELHLIAESVDICALHSDNNLPKFRFSCSYYEHTVPSSIGNLEKLISIGLCACTDLDRFSRNICGLRCLRKLTLEGGIPEAPKDLGQLESLVELSFSTTKITHLPESICVLKCLKVLKLKSCWLLEKLPEDLGQLECLEELFLSECILLREIPKSICKMKCLIYLHLHYCILVEKLPEEFGCLRRLQRLDIEGTGISHLPQSIFSLTGLNISGSRWLLESFGFSNISGRSRYVAFCHI</sequence>
<keyword evidence="3" id="KW-0611">Plant defense</keyword>
<proteinExistence type="predicted"/>
<evidence type="ECO:0000256" key="3">
    <source>
        <dbReference type="ARBA" id="ARBA00022821"/>
    </source>
</evidence>
<keyword evidence="1" id="KW-0433">Leucine-rich repeat</keyword>
<dbReference type="GO" id="GO:0006952">
    <property type="term" value="P:defense response"/>
    <property type="evidence" value="ECO:0007669"/>
    <property type="project" value="UniProtKB-KW"/>
</dbReference>
<dbReference type="GO" id="GO:0007165">
    <property type="term" value="P:signal transduction"/>
    <property type="evidence" value="ECO:0007669"/>
    <property type="project" value="InterPro"/>
</dbReference>
<keyword evidence="4" id="KW-0520">NAD</keyword>
<accession>A0AA38TFU3</accession>
<dbReference type="Proteomes" id="UP001172457">
    <property type="component" value="Chromosome 4"/>
</dbReference>
<dbReference type="SUPFAM" id="SSF52540">
    <property type="entry name" value="P-loop containing nucleoside triphosphate hydrolases"/>
    <property type="match status" value="2"/>
</dbReference>
<organism evidence="6 7">
    <name type="scientific">Centaurea solstitialis</name>
    <name type="common">yellow star-thistle</name>
    <dbReference type="NCBI Taxonomy" id="347529"/>
    <lineage>
        <taxon>Eukaryota</taxon>
        <taxon>Viridiplantae</taxon>
        <taxon>Streptophyta</taxon>
        <taxon>Embryophyta</taxon>
        <taxon>Tracheophyta</taxon>
        <taxon>Spermatophyta</taxon>
        <taxon>Magnoliopsida</taxon>
        <taxon>eudicotyledons</taxon>
        <taxon>Gunneridae</taxon>
        <taxon>Pentapetalae</taxon>
        <taxon>asterids</taxon>
        <taxon>campanulids</taxon>
        <taxon>Asterales</taxon>
        <taxon>Asteraceae</taxon>
        <taxon>Carduoideae</taxon>
        <taxon>Cardueae</taxon>
        <taxon>Centaureinae</taxon>
        <taxon>Centaurea</taxon>
    </lineage>
</organism>
<dbReference type="Pfam" id="PF23282">
    <property type="entry name" value="WHD_ROQ1"/>
    <property type="match status" value="2"/>
</dbReference>
<dbReference type="Pfam" id="PF00931">
    <property type="entry name" value="NB-ARC"/>
    <property type="match status" value="2"/>
</dbReference>
<dbReference type="Gene3D" id="1.10.8.430">
    <property type="entry name" value="Helical domain of apoptotic protease-activating factors"/>
    <property type="match status" value="2"/>
</dbReference>
<dbReference type="InterPro" id="IPR003591">
    <property type="entry name" value="Leu-rich_rpt_typical-subtyp"/>
</dbReference>
<dbReference type="InterPro" id="IPR042197">
    <property type="entry name" value="Apaf_helical"/>
</dbReference>
<dbReference type="FunFam" id="3.40.50.10140:FF:000007">
    <property type="entry name" value="Disease resistance protein (TIR-NBS-LRR class)"/>
    <property type="match status" value="2"/>
</dbReference>
<keyword evidence="7" id="KW-1185">Reference proteome</keyword>